<reference evidence="2" key="2">
    <citation type="submission" date="2015-01" db="EMBL/GenBank/DDBJ databases">
        <title>Evolutionary Origins and Diversification of the Mycorrhizal Mutualists.</title>
        <authorList>
            <consortium name="DOE Joint Genome Institute"/>
            <consortium name="Mycorrhizal Genomics Consortium"/>
            <person name="Kohler A."/>
            <person name="Kuo A."/>
            <person name="Nagy L.G."/>
            <person name="Floudas D."/>
            <person name="Copeland A."/>
            <person name="Barry K.W."/>
            <person name="Cichocki N."/>
            <person name="Veneault-Fourrey C."/>
            <person name="LaButti K."/>
            <person name="Lindquist E.A."/>
            <person name="Lipzen A."/>
            <person name="Lundell T."/>
            <person name="Morin E."/>
            <person name="Murat C."/>
            <person name="Riley R."/>
            <person name="Ohm R."/>
            <person name="Sun H."/>
            <person name="Tunlid A."/>
            <person name="Henrissat B."/>
            <person name="Grigoriev I.V."/>
            <person name="Hibbett D.S."/>
            <person name="Martin F."/>
        </authorList>
    </citation>
    <scope>NUCLEOTIDE SEQUENCE [LARGE SCALE GENOMIC DNA]</scope>
    <source>
        <strain evidence="2">Marx 270</strain>
    </source>
</reference>
<organism evidence="1 2">
    <name type="scientific">Pisolithus tinctorius Marx 270</name>
    <dbReference type="NCBI Taxonomy" id="870435"/>
    <lineage>
        <taxon>Eukaryota</taxon>
        <taxon>Fungi</taxon>
        <taxon>Dikarya</taxon>
        <taxon>Basidiomycota</taxon>
        <taxon>Agaricomycotina</taxon>
        <taxon>Agaricomycetes</taxon>
        <taxon>Agaricomycetidae</taxon>
        <taxon>Boletales</taxon>
        <taxon>Sclerodermatineae</taxon>
        <taxon>Pisolithaceae</taxon>
        <taxon>Pisolithus</taxon>
    </lineage>
</organism>
<proteinExistence type="predicted"/>
<dbReference type="EMBL" id="KN831973">
    <property type="protein sequence ID" value="KIO04059.1"/>
    <property type="molecule type" value="Genomic_DNA"/>
</dbReference>
<gene>
    <name evidence="1" type="ORF">M404DRAFT_82920</name>
</gene>
<dbReference type="PANTHER" id="PTHR34883:SF4">
    <property type="entry name" value="CUPREDOXIN"/>
    <property type="match status" value="1"/>
</dbReference>
<name>A0A0C3P953_PISTI</name>
<dbReference type="InParanoid" id="A0A0C3P953"/>
<reference evidence="1 2" key="1">
    <citation type="submission" date="2014-04" db="EMBL/GenBank/DDBJ databases">
        <authorList>
            <consortium name="DOE Joint Genome Institute"/>
            <person name="Kuo A."/>
            <person name="Kohler A."/>
            <person name="Costa M.D."/>
            <person name="Nagy L.G."/>
            <person name="Floudas D."/>
            <person name="Copeland A."/>
            <person name="Barry K.W."/>
            <person name="Cichocki N."/>
            <person name="Veneault-Fourrey C."/>
            <person name="LaButti K."/>
            <person name="Lindquist E.A."/>
            <person name="Lipzen A."/>
            <person name="Lundell T."/>
            <person name="Morin E."/>
            <person name="Murat C."/>
            <person name="Sun H."/>
            <person name="Tunlid A."/>
            <person name="Henrissat B."/>
            <person name="Grigoriev I.V."/>
            <person name="Hibbett D.S."/>
            <person name="Martin F."/>
            <person name="Nordberg H.P."/>
            <person name="Cantor M.N."/>
            <person name="Hua S.X."/>
        </authorList>
    </citation>
    <scope>NUCLEOTIDE SEQUENCE [LARGE SCALE GENOMIC DNA]</scope>
    <source>
        <strain evidence="1 2">Marx 270</strain>
    </source>
</reference>
<evidence type="ECO:0000313" key="2">
    <source>
        <dbReference type="Proteomes" id="UP000054217"/>
    </source>
</evidence>
<sequence>DHNVTVGGSQLTFNPSNISAQAGDTVTFQFMPGNHTATQSTFEQPCQPFKSSSGQGGFDSGLCVTPIWVYCKQGLHCREGMVFSINADVAGSETYSAFKARAMGGT</sequence>
<dbReference type="HOGENOM" id="CLU_053381_7_3_1"/>
<keyword evidence="2" id="KW-1185">Reference proteome</keyword>
<dbReference type="InterPro" id="IPR008972">
    <property type="entry name" value="Cupredoxin"/>
</dbReference>
<dbReference type="Gene3D" id="2.60.40.420">
    <property type="entry name" value="Cupredoxins - blue copper proteins"/>
    <property type="match status" value="1"/>
</dbReference>
<feature type="non-terminal residue" evidence="1">
    <location>
        <position position="106"/>
    </location>
</feature>
<evidence type="ECO:0008006" key="3">
    <source>
        <dbReference type="Google" id="ProtNLM"/>
    </source>
</evidence>
<dbReference type="PANTHER" id="PTHR34883">
    <property type="entry name" value="SERINE-RICH PROTEIN, PUTATIVE-RELATED-RELATED"/>
    <property type="match status" value="1"/>
</dbReference>
<protein>
    <recommendedName>
        <fullName evidence="3">Phytocyanin domain-containing protein</fullName>
    </recommendedName>
</protein>
<dbReference type="InterPro" id="IPR052953">
    <property type="entry name" value="Ser-rich/MCO-related"/>
</dbReference>
<dbReference type="AlphaFoldDB" id="A0A0C3P953"/>
<dbReference type="STRING" id="870435.A0A0C3P953"/>
<evidence type="ECO:0000313" key="1">
    <source>
        <dbReference type="EMBL" id="KIO04059.1"/>
    </source>
</evidence>
<accession>A0A0C3P953</accession>
<dbReference type="SUPFAM" id="SSF49503">
    <property type="entry name" value="Cupredoxins"/>
    <property type="match status" value="1"/>
</dbReference>
<feature type="non-terminal residue" evidence="1">
    <location>
        <position position="1"/>
    </location>
</feature>
<dbReference type="OrthoDB" id="1921208at2759"/>
<dbReference type="Proteomes" id="UP000054217">
    <property type="component" value="Unassembled WGS sequence"/>
</dbReference>
<dbReference type="CDD" id="cd00920">
    <property type="entry name" value="Cupredoxin"/>
    <property type="match status" value="1"/>
</dbReference>